<geneLocation type="mitochondrion" evidence="2"/>
<proteinExistence type="predicted"/>
<keyword evidence="1" id="KW-0472">Membrane</keyword>
<feature type="transmembrane region" description="Helical" evidence="1">
    <location>
        <begin position="12"/>
        <end position="32"/>
    </location>
</feature>
<organism evidence="2">
    <name type="scientific">Xenos yangi</name>
    <dbReference type="NCBI Taxonomy" id="2980483"/>
    <lineage>
        <taxon>Eukaryota</taxon>
        <taxon>Metazoa</taxon>
        <taxon>Ecdysozoa</taxon>
        <taxon>Arthropoda</taxon>
        <taxon>Hexapoda</taxon>
        <taxon>Insecta</taxon>
        <taxon>Pterygota</taxon>
        <taxon>Neoptera</taxon>
        <taxon>Endopterygota</taxon>
        <taxon>Strepsiptera</taxon>
        <taxon>Stylopidia</taxon>
        <taxon>Xenidae</taxon>
        <taxon>Xenos</taxon>
    </lineage>
</organism>
<keyword evidence="2" id="KW-0496">Mitochondrion</keyword>
<protein>
    <submittedName>
        <fullName evidence="2">ATP synthase F0 subunit 8</fullName>
    </submittedName>
</protein>
<evidence type="ECO:0000256" key="1">
    <source>
        <dbReference type="SAM" id="Phobius"/>
    </source>
</evidence>
<evidence type="ECO:0000313" key="2">
    <source>
        <dbReference type="EMBL" id="UXG18691.1"/>
    </source>
</evidence>
<name>A0A977LLV0_9NEOP</name>
<dbReference type="AlphaFoldDB" id="A0A977LLV0"/>
<accession>A0A977LLV0</accession>
<gene>
    <name evidence="2" type="primary">atp8</name>
</gene>
<reference evidence="2" key="1">
    <citation type="journal article" date="2022" name="Zookeys">
        <title>Xenos yangi sp. nov.: A new twisted-wing parasite species (Strepsiptera, Xenidae) from Gaoligong Mountains, Southwest China.</title>
        <authorList>
            <person name="Dong Z."/>
            <person name="Liu X."/>
            <person name="Mao C."/>
            <person name="He J."/>
            <person name="Li X."/>
        </authorList>
    </citation>
    <scope>NUCLEOTIDE SEQUENCE</scope>
</reference>
<keyword evidence="1" id="KW-1133">Transmembrane helix</keyword>
<dbReference type="EMBL" id="OK329872">
    <property type="protein sequence ID" value="UXG18691.1"/>
    <property type="molecule type" value="Genomic_DNA"/>
</dbReference>
<keyword evidence="1" id="KW-0812">Transmembrane</keyword>
<sequence length="49" mass="6164">MYQMMPMLWEIHFLCTNFIILKMMSNFFWFSIKLNKNFIKLSHLMNLSW</sequence>